<reference evidence="6 7" key="1">
    <citation type="submission" date="2018-08" db="EMBL/GenBank/DDBJ databases">
        <title>A genome reference for cultivated species of the human gut microbiota.</title>
        <authorList>
            <person name="Zou Y."/>
            <person name="Xue W."/>
            <person name="Luo G."/>
        </authorList>
    </citation>
    <scope>NUCLEOTIDE SEQUENCE [LARGE SCALE GENOMIC DNA]</scope>
    <source>
        <strain evidence="4 6">AF14-6AC</strain>
        <strain evidence="5 7">OF03-11</strain>
    </source>
</reference>
<evidence type="ECO:0000259" key="2">
    <source>
        <dbReference type="Pfam" id="PF01321"/>
    </source>
</evidence>
<dbReference type="SUPFAM" id="SSF53092">
    <property type="entry name" value="Creatinase/prolidase N-terminal domain"/>
    <property type="match status" value="1"/>
</dbReference>
<keyword evidence="5" id="KW-0645">Protease</keyword>
<dbReference type="InterPro" id="IPR036005">
    <property type="entry name" value="Creatinase/aminopeptidase-like"/>
</dbReference>
<evidence type="ECO:0000313" key="7">
    <source>
        <dbReference type="Proteomes" id="UP000284434"/>
    </source>
</evidence>
<accession>A0A413IBH9</accession>
<keyword evidence="5" id="KW-0031">Aminopeptidase</keyword>
<evidence type="ECO:0000313" key="4">
    <source>
        <dbReference type="EMBL" id="RGV22889.1"/>
    </source>
</evidence>
<dbReference type="AlphaFoldDB" id="A0A413IBH9"/>
<evidence type="ECO:0000313" key="6">
    <source>
        <dbReference type="Proteomes" id="UP000283426"/>
    </source>
</evidence>
<dbReference type="EMBL" id="QSCO01000013">
    <property type="protein sequence ID" value="RGY06278.1"/>
    <property type="molecule type" value="Genomic_DNA"/>
</dbReference>
<dbReference type="Gene3D" id="3.90.230.10">
    <property type="entry name" value="Creatinase/methionine aminopeptidase superfamily"/>
    <property type="match status" value="1"/>
</dbReference>
<evidence type="ECO:0000259" key="1">
    <source>
        <dbReference type="Pfam" id="PF00557"/>
    </source>
</evidence>
<gene>
    <name evidence="4" type="ORF">DWW24_13755</name>
    <name evidence="5" type="ORF">DXA53_10490</name>
    <name evidence="3" type="ORF">L0P03_16750</name>
</gene>
<dbReference type="Gene3D" id="3.40.350.10">
    <property type="entry name" value="Creatinase/prolidase N-terminal domain"/>
    <property type="match status" value="1"/>
</dbReference>
<feature type="domain" description="Peptidase M24" evidence="1">
    <location>
        <begin position="140"/>
        <end position="374"/>
    </location>
</feature>
<comment type="caution">
    <text evidence="5">The sequence shown here is derived from an EMBL/GenBank/DDBJ whole genome shotgun (WGS) entry which is preliminary data.</text>
</comment>
<name>A0A413IBH9_9BACT</name>
<dbReference type="InterPro" id="IPR000587">
    <property type="entry name" value="Creatinase_N"/>
</dbReference>
<feature type="domain" description="Creatinase N-terminal" evidence="2">
    <location>
        <begin position="15"/>
        <end position="133"/>
    </location>
</feature>
<dbReference type="InterPro" id="IPR029149">
    <property type="entry name" value="Creatin/AminoP/Spt16_N"/>
</dbReference>
<evidence type="ECO:0000313" key="5">
    <source>
        <dbReference type="EMBL" id="RGY06278.1"/>
    </source>
</evidence>
<evidence type="ECO:0000313" key="3">
    <source>
        <dbReference type="EMBL" id="MCG4961483.1"/>
    </source>
</evidence>
<protein>
    <submittedName>
        <fullName evidence="5">Aminopeptidase P family protein</fullName>
    </submittedName>
    <submittedName>
        <fullName evidence="3">Xaa-Pro peptidase family protein</fullName>
    </submittedName>
</protein>
<dbReference type="Proteomes" id="UP001199750">
    <property type="component" value="Unassembled WGS sequence"/>
</dbReference>
<dbReference type="Pfam" id="PF00557">
    <property type="entry name" value="Peptidase_M24"/>
    <property type="match status" value="1"/>
</dbReference>
<dbReference type="InterPro" id="IPR050659">
    <property type="entry name" value="Peptidase_M24B"/>
</dbReference>
<dbReference type="Proteomes" id="UP000284434">
    <property type="component" value="Unassembled WGS sequence"/>
</dbReference>
<organism evidence="5 7">
    <name type="scientific">Odoribacter splanchnicus</name>
    <dbReference type="NCBI Taxonomy" id="28118"/>
    <lineage>
        <taxon>Bacteria</taxon>
        <taxon>Pseudomonadati</taxon>
        <taxon>Bacteroidota</taxon>
        <taxon>Bacteroidia</taxon>
        <taxon>Bacteroidales</taxon>
        <taxon>Odoribacteraceae</taxon>
        <taxon>Odoribacter</taxon>
    </lineage>
</organism>
<dbReference type="SUPFAM" id="SSF55920">
    <property type="entry name" value="Creatinase/aminopeptidase"/>
    <property type="match status" value="1"/>
</dbReference>
<dbReference type="InterPro" id="IPR000994">
    <property type="entry name" value="Pept_M24"/>
</dbReference>
<dbReference type="Proteomes" id="UP000283426">
    <property type="component" value="Unassembled WGS sequence"/>
</dbReference>
<proteinExistence type="predicted"/>
<dbReference type="PANTHER" id="PTHR46112:SF2">
    <property type="entry name" value="XAA-PRO AMINOPEPTIDASE P-RELATED"/>
    <property type="match status" value="1"/>
</dbReference>
<reference evidence="3" key="2">
    <citation type="submission" date="2022-01" db="EMBL/GenBank/DDBJ databases">
        <title>Collection of gut derived symbiotic bacterial strains cultured from healthy donors.</title>
        <authorList>
            <person name="Lin H."/>
            <person name="Kohout C."/>
            <person name="Waligurski E."/>
            <person name="Pamer E.G."/>
        </authorList>
    </citation>
    <scope>NUCLEOTIDE SEQUENCE</scope>
    <source>
        <strain evidence="3">DFI.1.149</strain>
    </source>
</reference>
<keyword evidence="5" id="KW-0378">Hydrolase</keyword>
<dbReference type="RefSeq" id="WP_118103965.1">
    <property type="nucleotide sequence ID" value="NZ_BAABYK010000001.1"/>
</dbReference>
<dbReference type="CDD" id="cd01066">
    <property type="entry name" value="APP_MetAP"/>
    <property type="match status" value="1"/>
</dbReference>
<dbReference type="PANTHER" id="PTHR46112">
    <property type="entry name" value="AMINOPEPTIDASE"/>
    <property type="match status" value="1"/>
</dbReference>
<dbReference type="EMBL" id="QRYW01000030">
    <property type="protein sequence ID" value="RGV22889.1"/>
    <property type="molecule type" value="Genomic_DNA"/>
</dbReference>
<dbReference type="EMBL" id="JAKNDN010000037">
    <property type="protein sequence ID" value="MCG4961483.1"/>
    <property type="molecule type" value="Genomic_DNA"/>
</dbReference>
<dbReference type="GO" id="GO:0004177">
    <property type="term" value="F:aminopeptidase activity"/>
    <property type="evidence" value="ECO:0007669"/>
    <property type="project" value="UniProtKB-KW"/>
</dbReference>
<sequence>MERKQMENELELKWRRIQQAMRQEEADGCLLTMNMNLYYVSGQVFNGYFYLPAEGRPYWFVKRLTVPETNQVHVIRKPEQMPELFRDLNLAMPRKLLLEEDELSYNECIRLQHVFRAEATGNASALIRHIRMIKTPWEIEQMRISARRHEAVYREIPACYRPGMRDVELQIEIEKRMRMHGSLGYFRAFGSNMDIFMGSLLAGENAGEPSPFDFALGGKGIHASGPLGANGTLLREGTTVMADMSGNYTAYQTDMTRVFSIGKLPDRAYRVHRVALEIQARMERTAKPGVSCAELYRDALAMAGQEGLKDCFMGTHLQAKFVGHGVGLEINELPVLTTRSKDILQPGMTFAFEPKFVLAGIGAVGIENTFLVTDSGVEKMTLLDENIIEL</sequence>
<dbReference type="Pfam" id="PF01321">
    <property type="entry name" value="Creatinase_N"/>
    <property type="match status" value="1"/>
</dbReference>